<dbReference type="CDD" id="cd13844">
    <property type="entry name" value="CuRO_1_BOD_CotA_like"/>
    <property type="match status" value="1"/>
</dbReference>
<feature type="domain" description="Plastocyanin-like" evidence="2">
    <location>
        <begin position="206"/>
        <end position="288"/>
    </location>
</feature>
<dbReference type="PANTHER" id="PTHR48267">
    <property type="entry name" value="CUPREDOXIN SUPERFAMILY PROTEIN"/>
    <property type="match status" value="1"/>
</dbReference>
<feature type="domain" description="Plastocyanin-like" evidence="1">
    <location>
        <begin position="686"/>
        <end position="713"/>
    </location>
</feature>
<dbReference type="PANTHER" id="PTHR48267:SF1">
    <property type="entry name" value="BILIRUBIN OXIDASE"/>
    <property type="match status" value="1"/>
</dbReference>
<dbReference type="GO" id="GO:0005507">
    <property type="term" value="F:copper ion binding"/>
    <property type="evidence" value="ECO:0007669"/>
    <property type="project" value="InterPro"/>
</dbReference>
<dbReference type="CDD" id="cd13868">
    <property type="entry name" value="CuRO_2_CotA_like"/>
    <property type="match status" value="1"/>
</dbReference>
<dbReference type="InterPro" id="IPR008972">
    <property type="entry name" value="Cupredoxin"/>
</dbReference>
<comment type="caution">
    <text evidence="3">The sequence shown here is derived from an EMBL/GenBank/DDBJ whole genome shotgun (WGS) entry which is preliminary data.</text>
</comment>
<accession>A0A2S5CGZ1</accession>
<dbReference type="Pfam" id="PF07731">
    <property type="entry name" value="Cu-oxidase_2"/>
    <property type="match status" value="1"/>
</dbReference>
<organism evidence="3 4">
    <name type="scientific">Methylovulum psychrotolerans</name>
    <dbReference type="NCBI Taxonomy" id="1704499"/>
    <lineage>
        <taxon>Bacteria</taxon>
        <taxon>Pseudomonadati</taxon>
        <taxon>Pseudomonadota</taxon>
        <taxon>Gammaproteobacteria</taxon>
        <taxon>Methylococcales</taxon>
        <taxon>Methylococcaceae</taxon>
        <taxon>Methylovulum</taxon>
    </lineage>
</organism>
<reference evidence="3 4" key="1">
    <citation type="submission" date="2017-11" db="EMBL/GenBank/DDBJ databases">
        <title>Draft Genome Sequence of Methylobacter psychrotolerans Sph1T, an Obligate Methanotroph from Low-Temperature Environments.</title>
        <authorList>
            <person name="Oshkin I.Y."/>
            <person name="Miroshnikov K."/>
            <person name="Belova S.E."/>
            <person name="Korzhenkov A."/>
            <person name="Toshchakov S.V."/>
            <person name="Dedysh S.N."/>
        </authorList>
    </citation>
    <scope>NUCLEOTIDE SEQUENCE [LARGE SCALE GENOMIC DNA]</scope>
    <source>
        <strain evidence="3 4">Sph1</strain>
    </source>
</reference>
<dbReference type="InterPro" id="IPR045087">
    <property type="entry name" value="Cu-oxidase_fam"/>
</dbReference>
<sequence length="714" mass="77856">MRKINAITGGYPRLCRAFTVACLSVWAVGNIQASSLVPQTHLDGSCIPKFSVSLPVFGPADSIPRVDAYTHRKLTVTMKEIDQTVLPKGLTDTCGKGVTFGKTRVWAYETADSATNQVLGPANWPAVTLETRSKVATQMTFVNQLPSFNAASPYGPGLVQGLIAVDQTLHWADPLQKMCGMTTRDCSLSENTSNACCLPYTGPVPTTVHLHGAVIPARFDGGPDSWFTPDGKIGSSYNSLGKPGTGEAIYQYVNDQEAGTLWFHDHALGVTRTNVLAGLAGFYFIRNPALEPKKLPNGAYELEMAIQDRQFDTNSQLYFPTETTVKTHPYWSVMFEGDVAMVNGAPWPYLNVEPRRYRLRILNGSNHRSYDLTFGRAAAYQIGADEGYLGKPVKISNVHLSPGERADLIVDFSKLAGQTVTLANDEPGEMYQLPDIMQFRVNTALKSGDTSCNPAKLPGTPGYCTWPVPAARLTDGQGHVLPSVKIDKVRQFVINENFDYPNNIEEFVNNTKWDGLLSPSIAAEFPQDGVSETPRVGAVELWEIINIYSPGVAAQTHPIHTHLAQFQVLNRQAINLKGYLAAWNRAFGTGPAPLPSSCALGKYCPGYGPPLAYNTPNADGAVGGNPALGPFLLGSPIPPDVGETGWKDTATAHAKQVLRVLVRWTPTDTPVVQGKSYIGSNLFPFDPTLGDYVWHCHIIDHEDNEMMRPYRVSN</sequence>
<gene>
    <name evidence="3" type="ORF">AADEFJLK_04102</name>
</gene>
<dbReference type="Pfam" id="PF07732">
    <property type="entry name" value="Cu-oxidase_3"/>
    <property type="match status" value="1"/>
</dbReference>
<name>A0A2S5CGZ1_9GAMM</name>
<dbReference type="Proteomes" id="UP000237423">
    <property type="component" value="Unassembled WGS sequence"/>
</dbReference>
<dbReference type="Gene3D" id="2.60.40.420">
    <property type="entry name" value="Cupredoxins - blue copper proteins"/>
    <property type="match status" value="3"/>
</dbReference>
<evidence type="ECO:0000313" key="3">
    <source>
        <dbReference type="EMBL" id="POZ50083.1"/>
    </source>
</evidence>
<dbReference type="EMBL" id="PGFZ01000015">
    <property type="protein sequence ID" value="POZ50083.1"/>
    <property type="molecule type" value="Genomic_DNA"/>
</dbReference>
<dbReference type="InterPro" id="IPR011707">
    <property type="entry name" value="Cu-oxidase-like_N"/>
</dbReference>
<dbReference type="AlphaFoldDB" id="A0A2S5CGZ1"/>
<protein>
    <submittedName>
        <fullName evidence="3">Bilirubin oxidase</fullName>
    </submittedName>
</protein>
<dbReference type="GO" id="GO:0016491">
    <property type="term" value="F:oxidoreductase activity"/>
    <property type="evidence" value="ECO:0007669"/>
    <property type="project" value="InterPro"/>
</dbReference>
<proteinExistence type="predicted"/>
<evidence type="ECO:0000313" key="4">
    <source>
        <dbReference type="Proteomes" id="UP000237423"/>
    </source>
</evidence>
<dbReference type="InterPro" id="IPR011706">
    <property type="entry name" value="Cu-oxidase_C"/>
</dbReference>
<dbReference type="SUPFAM" id="SSF49503">
    <property type="entry name" value="Cupredoxins"/>
    <property type="match status" value="3"/>
</dbReference>
<evidence type="ECO:0000259" key="2">
    <source>
        <dbReference type="Pfam" id="PF07732"/>
    </source>
</evidence>
<dbReference type="RefSeq" id="WP_103975585.1">
    <property type="nucleotide sequence ID" value="NZ_PGFZ01000015.1"/>
</dbReference>
<evidence type="ECO:0000259" key="1">
    <source>
        <dbReference type="Pfam" id="PF07731"/>
    </source>
</evidence>